<sequence>MSDKIIEEIRDRVDIVELVREYVPSLKRAGKTYKGCCPFHNEKTPSFTVSQDRGLFYCFGCQTGGDVFAFLMKTENLSFSEAAKKLAERAGLEWKKEEVLTQEEKNRLEARKLLDFAKVFYNKTLLSSQGNEARGYLKKRSLTKETVEKFEIGFTPQGVDALSKAALANGYNANLLRSAGLAAQGQYGVRDYFRSRIMFPIINHRGETVGFGGRIFGEGEPKYLNSPETILFSKSRVLYGLNFAGPEIRKANYSILLEGYMDVIGVMQSGIGNCVAPLGTSFNEEHAKLLKRYSENAVILFDPDAAGIKASLRTALILIQQGLFVKVATLGEEGLDPDEFINKYGKEKFENILADAVDIIDFQADVLIKQHGGNLTPQNKTQIAAQLMEIVSVQPDPIVKSEWIKIVSEKLSVEEHLLTPKKTAVNTRRNTPPAPQVKKTNIPVEEEDLVAWLLKSPAHITQAQELDESKFTSRACYEIISTMDEILKQTPSTENIAPMLIKKLPQHENFILKISMAATPKDFNPARDIRDCAAKIERNYLSKKLAALKAEIKKMGVGSVPEALLRAQNELQKQIKNS</sequence>
<dbReference type="Gene3D" id="3.90.580.10">
    <property type="entry name" value="Zinc finger, CHC2-type domain"/>
    <property type="match status" value="1"/>
</dbReference>
<dbReference type="InterPro" id="IPR013264">
    <property type="entry name" value="DNAG_N"/>
</dbReference>
<dbReference type="InterPro" id="IPR030846">
    <property type="entry name" value="DnaG_bac"/>
</dbReference>
<evidence type="ECO:0000256" key="1">
    <source>
        <dbReference type="ARBA" id="ARBA00022478"/>
    </source>
</evidence>
<keyword evidence="9" id="KW-0460">Magnesium</keyword>
<dbReference type="SUPFAM" id="SSF57783">
    <property type="entry name" value="Zinc beta-ribbon"/>
    <property type="match status" value="1"/>
</dbReference>
<dbReference type="EC" id="2.7.7.101" evidence="12"/>
<protein>
    <recommendedName>
        <fullName evidence="12 13">DNA primase</fullName>
        <ecNumber evidence="12">2.7.7.101</ecNumber>
    </recommendedName>
</protein>
<keyword evidence="3 12" id="KW-0808">Transferase</keyword>
<dbReference type="Pfam" id="PF08275">
    <property type="entry name" value="DNAG_N"/>
    <property type="match status" value="1"/>
</dbReference>
<dbReference type="CDD" id="cd03364">
    <property type="entry name" value="TOPRIM_DnaG_primases"/>
    <property type="match status" value="1"/>
</dbReference>
<proteinExistence type="inferred from homology"/>
<dbReference type="InterPro" id="IPR006295">
    <property type="entry name" value="DNA_primase_DnaG"/>
</dbReference>
<evidence type="ECO:0000256" key="12">
    <source>
        <dbReference type="HAMAP-Rule" id="MF_00974"/>
    </source>
</evidence>
<dbReference type="GO" id="GO:0003677">
    <property type="term" value="F:DNA binding"/>
    <property type="evidence" value="ECO:0007669"/>
    <property type="project" value="UniProtKB-KW"/>
</dbReference>
<dbReference type="Pfam" id="PF01807">
    <property type="entry name" value="Zn_ribbon_DnaG"/>
    <property type="match status" value="1"/>
</dbReference>
<dbReference type="NCBIfam" id="TIGR01391">
    <property type="entry name" value="dnaG"/>
    <property type="match status" value="1"/>
</dbReference>
<keyword evidence="10 12" id="KW-0238">DNA-binding</keyword>
<comment type="domain">
    <text evidence="12">Contains an N-terminal zinc-binding domain, a central core domain that contains the primase activity, and a C-terminal DnaB-binding domain.</text>
</comment>
<comment type="similarity">
    <text evidence="12 13">Belongs to the DnaG primase family.</text>
</comment>
<dbReference type="PANTHER" id="PTHR30313">
    <property type="entry name" value="DNA PRIMASE"/>
    <property type="match status" value="1"/>
</dbReference>
<keyword evidence="17" id="KW-1185">Reference proteome</keyword>
<dbReference type="InterPro" id="IPR036977">
    <property type="entry name" value="DNA_primase_Znf_CHC2"/>
</dbReference>
<evidence type="ECO:0000256" key="14">
    <source>
        <dbReference type="PIRSR" id="PIRSR002811-1"/>
    </source>
</evidence>
<dbReference type="SMART" id="SM00493">
    <property type="entry name" value="TOPRIM"/>
    <property type="match status" value="1"/>
</dbReference>
<dbReference type="Gene3D" id="3.90.980.10">
    <property type="entry name" value="DNA primase, catalytic core, N-terminal domain"/>
    <property type="match status" value="1"/>
</dbReference>
<comment type="catalytic activity">
    <reaction evidence="12">
        <text>ssDNA + n NTP = ssDNA/pppN(pN)n-1 hybrid + (n-1) diphosphate.</text>
        <dbReference type="EC" id="2.7.7.101"/>
    </reaction>
</comment>
<evidence type="ECO:0000256" key="4">
    <source>
        <dbReference type="ARBA" id="ARBA00022695"/>
    </source>
</evidence>
<dbReference type="PIRSF" id="PIRSF002811">
    <property type="entry name" value="DnaG"/>
    <property type="match status" value="1"/>
</dbReference>
<dbReference type="SMART" id="SM00400">
    <property type="entry name" value="ZnF_CHCC"/>
    <property type="match status" value="1"/>
</dbReference>
<organism evidence="16 17">
    <name type="scientific">Elusimicrobium minutum (strain Pei191)</name>
    <dbReference type="NCBI Taxonomy" id="445932"/>
    <lineage>
        <taxon>Bacteria</taxon>
        <taxon>Pseudomonadati</taxon>
        <taxon>Elusimicrobiota</taxon>
        <taxon>Elusimicrobia</taxon>
        <taxon>Elusimicrobiales</taxon>
        <taxon>Elusimicrobiaceae</taxon>
        <taxon>Elusimicrobium</taxon>
    </lineage>
</organism>
<dbReference type="GO" id="GO:0008270">
    <property type="term" value="F:zinc ion binding"/>
    <property type="evidence" value="ECO:0007669"/>
    <property type="project" value="UniProtKB-UniRule"/>
</dbReference>
<dbReference type="AlphaFoldDB" id="B2KBW9"/>
<dbReference type="InterPro" id="IPR034151">
    <property type="entry name" value="TOPRIM_DnaG_bac"/>
</dbReference>
<dbReference type="Pfam" id="PF13155">
    <property type="entry name" value="Toprim_2"/>
    <property type="match status" value="1"/>
</dbReference>
<comment type="subunit">
    <text evidence="12">Monomer. Interacts with DnaB.</text>
</comment>
<dbReference type="PANTHER" id="PTHR30313:SF2">
    <property type="entry name" value="DNA PRIMASE"/>
    <property type="match status" value="1"/>
</dbReference>
<evidence type="ECO:0000256" key="13">
    <source>
        <dbReference type="PIRNR" id="PIRNR002811"/>
    </source>
</evidence>
<comment type="function">
    <text evidence="12 13">RNA polymerase that catalyzes the synthesis of short RNA molecules used as primers for DNA polymerase during DNA replication.</text>
</comment>
<dbReference type="RefSeq" id="WP_012414488.1">
    <property type="nucleotide sequence ID" value="NC_010644.1"/>
</dbReference>
<evidence type="ECO:0000313" key="17">
    <source>
        <dbReference type="Proteomes" id="UP000001029"/>
    </source>
</evidence>
<dbReference type="EMBL" id="CP001055">
    <property type="protein sequence ID" value="ACC97873.1"/>
    <property type="molecule type" value="Genomic_DNA"/>
</dbReference>
<keyword evidence="2 12" id="KW-0639">Primosome</keyword>
<evidence type="ECO:0000256" key="10">
    <source>
        <dbReference type="ARBA" id="ARBA00023125"/>
    </source>
</evidence>
<dbReference type="GO" id="GO:0003899">
    <property type="term" value="F:DNA-directed RNA polymerase activity"/>
    <property type="evidence" value="ECO:0007669"/>
    <property type="project" value="UniProtKB-UniRule"/>
</dbReference>
<keyword evidence="1 12" id="KW-0240">DNA-directed RNA polymerase</keyword>
<keyword evidence="6 12" id="KW-0479">Metal-binding</keyword>
<dbReference type="PROSITE" id="PS50880">
    <property type="entry name" value="TOPRIM"/>
    <property type="match status" value="1"/>
</dbReference>
<accession>B2KBW9</accession>
<dbReference type="HOGENOM" id="CLU_013501_3_1_0"/>
<evidence type="ECO:0000256" key="6">
    <source>
        <dbReference type="ARBA" id="ARBA00022723"/>
    </source>
</evidence>
<feature type="domain" description="Toprim" evidence="15">
    <location>
        <begin position="252"/>
        <end position="335"/>
    </location>
</feature>
<keyword evidence="7 12" id="KW-0863">Zinc-finger</keyword>
<dbReference type="STRING" id="445932.Emin_0313"/>
<dbReference type="InterPro" id="IPR002694">
    <property type="entry name" value="Znf_CHC2"/>
</dbReference>
<keyword evidence="8 12" id="KW-0862">Zinc</keyword>
<comment type="cofactor">
    <cofactor evidence="12 13 14">
        <name>Zn(2+)</name>
        <dbReference type="ChEBI" id="CHEBI:29105"/>
    </cofactor>
    <text evidence="12 13 14">Binds 1 zinc ion per monomer.</text>
</comment>
<keyword evidence="4 12" id="KW-0548">Nucleotidyltransferase</keyword>
<dbReference type="GO" id="GO:0006269">
    <property type="term" value="P:DNA replication, synthesis of primer"/>
    <property type="evidence" value="ECO:0007669"/>
    <property type="project" value="UniProtKB-UniRule"/>
</dbReference>
<evidence type="ECO:0000256" key="8">
    <source>
        <dbReference type="ARBA" id="ARBA00022833"/>
    </source>
</evidence>
<dbReference type="Gene3D" id="3.40.1360.10">
    <property type="match status" value="1"/>
</dbReference>
<evidence type="ECO:0000256" key="2">
    <source>
        <dbReference type="ARBA" id="ARBA00022515"/>
    </source>
</evidence>
<evidence type="ECO:0000256" key="7">
    <source>
        <dbReference type="ARBA" id="ARBA00022771"/>
    </source>
</evidence>
<dbReference type="GO" id="GO:0005737">
    <property type="term" value="C:cytoplasm"/>
    <property type="evidence" value="ECO:0007669"/>
    <property type="project" value="TreeGrafter"/>
</dbReference>
<name>B2KBW9_ELUMP</name>
<feature type="zinc finger region" description="CHC2-type" evidence="12 14">
    <location>
        <begin position="37"/>
        <end position="61"/>
    </location>
</feature>
<keyword evidence="5 12" id="KW-0235">DNA replication</keyword>
<dbReference type="GO" id="GO:1990077">
    <property type="term" value="C:primosome complex"/>
    <property type="evidence" value="ECO:0007669"/>
    <property type="project" value="UniProtKB-KW"/>
</dbReference>
<evidence type="ECO:0000256" key="11">
    <source>
        <dbReference type="ARBA" id="ARBA00023163"/>
    </source>
</evidence>
<dbReference type="Proteomes" id="UP000001029">
    <property type="component" value="Chromosome"/>
</dbReference>
<reference evidence="16 17" key="1">
    <citation type="journal article" date="2009" name="Appl. Environ. Microbiol.">
        <title>Genomic analysis of 'Elusimicrobium minutum,' the first cultivated representative of the phylum 'Elusimicrobia' (formerly termite group 1).</title>
        <authorList>
            <person name="Herlemann D.P.R."/>
            <person name="Geissinger O."/>
            <person name="Ikeda-Ohtsubo W."/>
            <person name="Kunin V."/>
            <person name="Sun H."/>
            <person name="Lapidus A."/>
            <person name="Hugenholtz P."/>
            <person name="Brune A."/>
        </authorList>
    </citation>
    <scope>NUCLEOTIDE SEQUENCE [LARGE SCALE GENOMIC DNA]</scope>
    <source>
        <strain evidence="16 17">Pei191</strain>
    </source>
</reference>
<dbReference type="SUPFAM" id="SSF56731">
    <property type="entry name" value="DNA primase core"/>
    <property type="match status" value="1"/>
</dbReference>
<evidence type="ECO:0000259" key="15">
    <source>
        <dbReference type="PROSITE" id="PS50880"/>
    </source>
</evidence>
<dbReference type="OrthoDB" id="9803773at2"/>
<dbReference type="InterPro" id="IPR050219">
    <property type="entry name" value="DnaG_primase"/>
</dbReference>
<evidence type="ECO:0000256" key="3">
    <source>
        <dbReference type="ARBA" id="ARBA00022679"/>
    </source>
</evidence>
<keyword evidence="11 12" id="KW-0804">Transcription</keyword>
<gene>
    <name evidence="12" type="primary">dnaG</name>
    <name evidence="16" type="ordered locus">Emin_0313</name>
</gene>
<dbReference type="InterPro" id="IPR006171">
    <property type="entry name" value="TOPRIM_dom"/>
</dbReference>
<dbReference type="FunFam" id="3.90.580.10:FF:000001">
    <property type="entry name" value="DNA primase"/>
    <property type="match status" value="1"/>
</dbReference>
<evidence type="ECO:0000313" key="16">
    <source>
        <dbReference type="EMBL" id="ACC97873.1"/>
    </source>
</evidence>
<dbReference type="InterPro" id="IPR037068">
    <property type="entry name" value="DNA_primase_core_N_sf"/>
</dbReference>
<dbReference type="KEGG" id="emi:Emin_0313"/>
<evidence type="ECO:0000256" key="9">
    <source>
        <dbReference type="ARBA" id="ARBA00022842"/>
    </source>
</evidence>
<dbReference type="GO" id="GO:0000428">
    <property type="term" value="C:DNA-directed RNA polymerase complex"/>
    <property type="evidence" value="ECO:0007669"/>
    <property type="project" value="UniProtKB-KW"/>
</dbReference>
<dbReference type="HAMAP" id="MF_00974">
    <property type="entry name" value="DNA_primase_DnaG"/>
    <property type="match status" value="1"/>
</dbReference>
<evidence type="ECO:0000256" key="5">
    <source>
        <dbReference type="ARBA" id="ARBA00022705"/>
    </source>
</evidence>